<sequence>SYSIGFTQTYAAPEVLIFNVERTKAHKLLWACAHVLKDGGMLTPDAKDDRILNNDYQVIFKTLRVSAYGEYLGTARRYYGSKPFPAVVMFLPDREDRYPWEAGYDYIDVAEALSIV</sequence>
<dbReference type="Pfam" id="PF14081">
    <property type="entry name" value="DUF4262"/>
    <property type="match status" value="1"/>
</dbReference>
<dbReference type="AlphaFoldDB" id="X0U354"/>
<comment type="caution">
    <text evidence="1">The sequence shown here is derived from an EMBL/GenBank/DDBJ whole genome shotgun (WGS) entry which is preliminary data.</text>
</comment>
<gene>
    <name evidence="1" type="ORF">S01H1_23003</name>
</gene>
<reference evidence="1" key="1">
    <citation type="journal article" date="2014" name="Front. Microbiol.">
        <title>High frequency of phylogenetically diverse reductive dehalogenase-homologous genes in deep subseafloor sedimentary metagenomes.</title>
        <authorList>
            <person name="Kawai M."/>
            <person name="Futagami T."/>
            <person name="Toyoda A."/>
            <person name="Takaki Y."/>
            <person name="Nishi S."/>
            <person name="Hori S."/>
            <person name="Arai W."/>
            <person name="Tsubouchi T."/>
            <person name="Morono Y."/>
            <person name="Uchiyama I."/>
            <person name="Ito T."/>
            <person name="Fujiyama A."/>
            <person name="Inagaki F."/>
            <person name="Takami H."/>
        </authorList>
    </citation>
    <scope>NUCLEOTIDE SEQUENCE</scope>
    <source>
        <strain evidence="1">Expedition CK06-06</strain>
    </source>
</reference>
<accession>X0U354</accession>
<name>X0U354_9ZZZZ</name>
<evidence type="ECO:0000313" key="1">
    <source>
        <dbReference type="EMBL" id="GAF93796.1"/>
    </source>
</evidence>
<dbReference type="InterPro" id="IPR025358">
    <property type="entry name" value="DUF4262"/>
</dbReference>
<protein>
    <submittedName>
        <fullName evidence="1">Uncharacterized protein</fullName>
    </submittedName>
</protein>
<feature type="non-terminal residue" evidence="1">
    <location>
        <position position="1"/>
    </location>
</feature>
<organism evidence="1">
    <name type="scientific">marine sediment metagenome</name>
    <dbReference type="NCBI Taxonomy" id="412755"/>
    <lineage>
        <taxon>unclassified sequences</taxon>
        <taxon>metagenomes</taxon>
        <taxon>ecological metagenomes</taxon>
    </lineage>
</organism>
<dbReference type="EMBL" id="BARS01013139">
    <property type="protein sequence ID" value="GAF93796.1"/>
    <property type="molecule type" value="Genomic_DNA"/>
</dbReference>
<proteinExistence type="predicted"/>